<organism evidence="3 4">
    <name type="scientific">Marnyiella aurantia</name>
    <dbReference type="NCBI Taxonomy" id="2758037"/>
    <lineage>
        <taxon>Bacteria</taxon>
        <taxon>Pseudomonadati</taxon>
        <taxon>Bacteroidota</taxon>
        <taxon>Flavobacteriia</taxon>
        <taxon>Flavobacteriales</taxon>
        <taxon>Weeksellaceae</taxon>
        <taxon>Marnyiella</taxon>
    </lineage>
</organism>
<dbReference type="PROSITE" id="PS51257">
    <property type="entry name" value="PROKAR_LIPOPROTEIN"/>
    <property type="match status" value="1"/>
</dbReference>
<feature type="region of interest" description="Disordered" evidence="1">
    <location>
        <begin position="194"/>
        <end position="219"/>
    </location>
</feature>
<evidence type="ECO:0000313" key="3">
    <source>
        <dbReference type="EMBL" id="QMS97691.1"/>
    </source>
</evidence>
<reference evidence="3 4" key="1">
    <citation type="submission" date="2020-07" db="EMBL/GenBank/DDBJ databases">
        <title>Chryseobacterium sp.cx-624.</title>
        <authorList>
            <person name="Yang C."/>
        </authorList>
    </citation>
    <scope>NUCLEOTIDE SEQUENCE [LARGE SCALE GENOMIC DNA]</scope>
    <source>
        <strain evidence="3">Cx-624</strain>
        <strain evidence="4">cx-624</strain>
    </source>
</reference>
<dbReference type="EMBL" id="CP059472">
    <property type="protein sequence ID" value="QMS97691.1"/>
    <property type="molecule type" value="Genomic_DNA"/>
</dbReference>
<dbReference type="RefSeq" id="WP_181887074.1">
    <property type="nucleotide sequence ID" value="NZ_CP059472.1"/>
</dbReference>
<gene>
    <name evidence="3" type="ORF">H1R16_08140</name>
    <name evidence="2" type="ORF">H2507_07300</name>
</gene>
<dbReference type="Proteomes" id="UP000515349">
    <property type="component" value="Chromosome"/>
</dbReference>
<name>A0A7D7QXK9_9FLAO</name>
<keyword evidence="5" id="KW-1185">Reference proteome</keyword>
<dbReference type="KEGG" id="cbau:H1R16_08140"/>
<reference evidence="5" key="2">
    <citation type="submission" date="2020-07" db="EMBL/GenBank/DDBJ databases">
        <title>Flavobacterium sp. xlx-214.</title>
        <authorList>
            <person name="Yang C."/>
        </authorList>
    </citation>
    <scope>NUCLEOTIDE SEQUENCE [LARGE SCALE GENOMIC DNA]</scope>
    <source>
        <strain evidence="5">CX-624</strain>
    </source>
</reference>
<protein>
    <submittedName>
        <fullName evidence="3">Uncharacterized protein</fullName>
    </submittedName>
</protein>
<accession>A0A7D7QXK9</accession>
<dbReference type="AlphaFoldDB" id="A0A7D7QXK9"/>
<evidence type="ECO:0000313" key="5">
    <source>
        <dbReference type="Proteomes" id="UP000539710"/>
    </source>
</evidence>
<feature type="compositionally biased region" description="Polar residues" evidence="1">
    <location>
        <begin position="56"/>
        <end position="76"/>
    </location>
</feature>
<evidence type="ECO:0000313" key="2">
    <source>
        <dbReference type="EMBL" id="MBA5246971.1"/>
    </source>
</evidence>
<feature type="region of interest" description="Disordered" evidence="1">
    <location>
        <begin position="54"/>
        <end position="121"/>
    </location>
</feature>
<proteinExistence type="predicted"/>
<evidence type="ECO:0000256" key="1">
    <source>
        <dbReference type="SAM" id="MobiDB-lite"/>
    </source>
</evidence>
<dbReference type="Proteomes" id="UP000539710">
    <property type="component" value="Unassembled WGS sequence"/>
</dbReference>
<evidence type="ECO:0000313" key="4">
    <source>
        <dbReference type="Proteomes" id="UP000515349"/>
    </source>
</evidence>
<sequence>MKISTLFILGAVLALSSCEKNQKPTYLKDSATTTSANTNSDAAKTQASNMLLPAGVTSSVPGASQPTAGVQQTAPGTNPPHGQPGHKCEIPVGAPLNSAAKTPAAAPQSITPNSAQKDPAAYNVTPAPAPSTAPGMNPPHGQPGHRCDISVGAPLNSPAKSTTSTAAPAGIVPAKSTPDPMAYNVASKPAAAASGKAGLNPAHGEPGHRCDIAVGAPLK</sequence>
<reference evidence="2" key="3">
    <citation type="submission" date="2020-07" db="EMBL/GenBank/DDBJ databases">
        <authorList>
            <person name="Yang C."/>
        </authorList>
    </citation>
    <scope>NUCLEOTIDE SEQUENCE</scope>
    <source>
        <strain evidence="2">Cx-624</strain>
    </source>
</reference>
<dbReference type="EMBL" id="JACEUX010000002">
    <property type="protein sequence ID" value="MBA5246971.1"/>
    <property type="molecule type" value="Genomic_DNA"/>
</dbReference>